<evidence type="ECO:0000256" key="2">
    <source>
        <dbReference type="ARBA" id="ARBA00023002"/>
    </source>
</evidence>
<evidence type="ECO:0000256" key="1">
    <source>
        <dbReference type="ARBA" id="ARBA00006484"/>
    </source>
</evidence>
<dbReference type="OrthoDB" id="3212478at2"/>
<comment type="caution">
    <text evidence="4">The sequence shown here is derived from an EMBL/GenBank/DDBJ whole genome shotgun (WGS) entry which is preliminary data.</text>
</comment>
<sequence length="226" mass="23707">MTALAGQAVLVTGANRGMGREYVAQLLDRGAAKVYAAARDPRTIDHDDPRVVALQLDVTDPASIAAAAEPANDVGVLINNAGILRGASVLERDTTAMREELEANLFGPLMMAATFADRIAERQGAIVNVSSILAWVPGGSYGVSKAALWSATNAMRTELTPRGVQVVGVYVGLVDTDMAAFAPDSAKSRPADVIRQVLDGIESGAAEVLADEMTRHVRAELSRPIA</sequence>
<name>A0A0Q2UIF5_MYCGO</name>
<keyword evidence="2" id="KW-0560">Oxidoreductase</keyword>
<dbReference type="Pfam" id="PF00106">
    <property type="entry name" value="adh_short"/>
    <property type="match status" value="1"/>
</dbReference>
<dbReference type="RefSeq" id="WP_055576581.1">
    <property type="nucleotide sequence ID" value="NZ_LKTM01000020.1"/>
</dbReference>
<dbReference type="PRINTS" id="PR00081">
    <property type="entry name" value="GDHRDH"/>
</dbReference>
<protein>
    <submittedName>
        <fullName evidence="4">Short-chain dehydrogenase</fullName>
    </submittedName>
</protein>
<organism evidence="4 5">
    <name type="scientific">Mycobacterium gordonae</name>
    <dbReference type="NCBI Taxonomy" id="1778"/>
    <lineage>
        <taxon>Bacteria</taxon>
        <taxon>Bacillati</taxon>
        <taxon>Actinomycetota</taxon>
        <taxon>Actinomycetes</taxon>
        <taxon>Mycobacteriales</taxon>
        <taxon>Mycobacteriaceae</taxon>
        <taxon>Mycobacterium</taxon>
    </lineage>
</organism>
<reference evidence="4 5" key="1">
    <citation type="submission" date="2015-10" db="EMBL/GenBank/DDBJ databases">
        <title>Mycobacterium gordonae draft genome assembly.</title>
        <authorList>
            <person name="Ustinova V."/>
            <person name="Smirnova T."/>
            <person name="Blagodatskikh K."/>
            <person name="Varlamov D."/>
            <person name="Larionova E."/>
            <person name="Chernousova L."/>
        </authorList>
    </citation>
    <scope>NUCLEOTIDE SEQUENCE [LARGE SCALE GENOMIC DNA]</scope>
    <source>
        <strain evidence="4 5">CTRI 14-8773</strain>
    </source>
</reference>
<dbReference type="PANTHER" id="PTHR44169:SF6">
    <property type="entry name" value="NADPH-DEPENDENT 1-ACYLDIHYDROXYACETONE PHOSPHATE REDUCTASE"/>
    <property type="match status" value="1"/>
</dbReference>
<accession>A0A0Q2UIF5</accession>
<dbReference type="InterPro" id="IPR036291">
    <property type="entry name" value="NAD(P)-bd_dom_sf"/>
</dbReference>
<dbReference type="GO" id="GO:0016491">
    <property type="term" value="F:oxidoreductase activity"/>
    <property type="evidence" value="ECO:0007669"/>
    <property type="project" value="UniProtKB-KW"/>
</dbReference>
<dbReference type="AlphaFoldDB" id="A0A0Q2UIF5"/>
<gene>
    <name evidence="4" type="ORF">AO501_20145</name>
</gene>
<dbReference type="PRINTS" id="PR00080">
    <property type="entry name" value="SDRFAMILY"/>
</dbReference>
<dbReference type="SUPFAM" id="SSF51735">
    <property type="entry name" value="NAD(P)-binding Rossmann-fold domains"/>
    <property type="match status" value="1"/>
</dbReference>
<evidence type="ECO:0000256" key="3">
    <source>
        <dbReference type="RuleBase" id="RU000363"/>
    </source>
</evidence>
<evidence type="ECO:0000313" key="5">
    <source>
        <dbReference type="Proteomes" id="UP000051677"/>
    </source>
</evidence>
<dbReference type="Proteomes" id="UP000051677">
    <property type="component" value="Unassembled WGS sequence"/>
</dbReference>
<dbReference type="InterPro" id="IPR002347">
    <property type="entry name" value="SDR_fam"/>
</dbReference>
<dbReference type="EMBL" id="LKTM01000020">
    <property type="protein sequence ID" value="KQH80536.1"/>
    <property type="molecule type" value="Genomic_DNA"/>
</dbReference>
<dbReference type="Gene3D" id="3.40.50.720">
    <property type="entry name" value="NAD(P)-binding Rossmann-like Domain"/>
    <property type="match status" value="1"/>
</dbReference>
<dbReference type="NCBIfam" id="NF006119">
    <property type="entry name" value="PRK08264.1-5"/>
    <property type="match status" value="1"/>
</dbReference>
<proteinExistence type="inferred from homology"/>
<evidence type="ECO:0000313" key="4">
    <source>
        <dbReference type="EMBL" id="KQH80536.1"/>
    </source>
</evidence>
<comment type="similarity">
    <text evidence="1 3">Belongs to the short-chain dehydrogenases/reductases (SDR) family.</text>
</comment>
<dbReference type="PANTHER" id="PTHR44169">
    <property type="entry name" value="NADPH-DEPENDENT 1-ACYLDIHYDROXYACETONE PHOSPHATE REDUCTASE"/>
    <property type="match status" value="1"/>
</dbReference>